<feature type="domain" description="DUF6438" evidence="1">
    <location>
        <begin position="9"/>
        <end position="111"/>
    </location>
</feature>
<protein>
    <submittedName>
        <fullName evidence="2">DUF6438 domain-containing protein</fullName>
    </submittedName>
</protein>
<evidence type="ECO:0000313" key="3">
    <source>
        <dbReference type="Proteomes" id="UP001208114"/>
    </source>
</evidence>
<name>A0ABT2VXZ5_9FLAO</name>
<keyword evidence="3" id="KW-1185">Reference proteome</keyword>
<evidence type="ECO:0000313" key="2">
    <source>
        <dbReference type="EMBL" id="MCU7613370.1"/>
    </source>
</evidence>
<dbReference type="Proteomes" id="UP001208114">
    <property type="component" value="Unassembled WGS sequence"/>
</dbReference>
<dbReference type="Pfam" id="PF20033">
    <property type="entry name" value="DUF6438"/>
    <property type="match status" value="1"/>
</dbReference>
<dbReference type="RefSeq" id="WP_262989218.1">
    <property type="nucleotide sequence ID" value="NZ_JAOTEN010000001.1"/>
</dbReference>
<dbReference type="EMBL" id="JAOTEN010000001">
    <property type="protein sequence ID" value="MCU7613370.1"/>
    <property type="molecule type" value="Genomic_DNA"/>
</dbReference>
<evidence type="ECO:0000259" key="1">
    <source>
        <dbReference type="Pfam" id="PF20033"/>
    </source>
</evidence>
<reference evidence="3" key="1">
    <citation type="submission" date="2023-07" db="EMBL/GenBank/DDBJ databases">
        <title>Chryseobacterium sp. GMJ5 Genome sequencing and assembly.</title>
        <authorList>
            <person name="Jung Y."/>
        </authorList>
    </citation>
    <scope>NUCLEOTIDE SEQUENCE [LARGE SCALE GENOMIC DNA]</scope>
    <source>
        <strain evidence="3">GMJ5</strain>
    </source>
</reference>
<organism evidence="2 3">
    <name type="scientific">Chryseobacterium gilvum</name>
    <dbReference type="NCBI Taxonomy" id="2976534"/>
    <lineage>
        <taxon>Bacteria</taxon>
        <taxon>Pseudomonadati</taxon>
        <taxon>Bacteroidota</taxon>
        <taxon>Flavobacteriia</taxon>
        <taxon>Flavobacteriales</taxon>
        <taxon>Weeksellaceae</taxon>
        <taxon>Chryseobacterium group</taxon>
        <taxon>Chryseobacterium</taxon>
    </lineage>
</organism>
<accession>A0ABT2VXZ5</accession>
<comment type="caution">
    <text evidence="2">The sequence shown here is derived from an EMBL/GenBank/DDBJ whole genome shotgun (WGS) entry which is preliminary data.</text>
</comment>
<dbReference type="InterPro" id="IPR045497">
    <property type="entry name" value="DUF6438"/>
</dbReference>
<gene>
    <name evidence="2" type="ORF">N0B16_02875</name>
</gene>
<proteinExistence type="predicted"/>
<sequence>MHKRNPKFDKVIYKTTSCFGTRPTYYLEINSDRSFKLFAEQVFIKNTSIFAFKLDSAKMGYFKGQLDDLTFHNLNYKIQKISNPNYKYYINEIIIDTPKVTLIVQKGGDKICYETFNPPSDFQNDIINFFNKICSAKLEKGDKFKTDYKFDCL</sequence>